<feature type="region of interest" description="Disordered" evidence="1">
    <location>
        <begin position="60"/>
        <end position="87"/>
    </location>
</feature>
<dbReference type="Proteomes" id="UP001056460">
    <property type="component" value="Segment"/>
</dbReference>
<keyword evidence="2" id="KW-0812">Transmembrane</keyword>
<gene>
    <name evidence="3" type="ORF">Mallos_BL60046</name>
</gene>
<reference evidence="3" key="1">
    <citation type="journal article" date="2022" name="Viruses">
        <title>Isolation of novel Xanthomonas phages for the plant pathogens X. translucens and X. campestris.</title>
        <authorList>
            <person name="Erdrich S.H."/>
            <person name="Sharma V."/>
            <person name="Schurr U."/>
            <person name="Arsova B."/>
            <person name="Frunzke J."/>
        </authorList>
    </citation>
    <scope>NUCLEOTIDE SEQUENCE</scope>
</reference>
<feature type="compositionally biased region" description="Low complexity" evidence="1">
    <location>
        <begin position="65"/>
        <end position="87"/>
    </location>
</feature>
<feature type="transmembrane region" description="Helical" evidence="2">
    <location>
        <begin position="27"/>
        <end position="46"/>
    </location>
</feature>
<accession>A0A9E7J6E0</accession>
<protein>
    <submittedName>
        <fullName evidence="3">Uncharacterized protein</fullName>
    </submittedName>
</protein>
<name>A0A9E7J6E0_9CAUD</name>
<keyword evidence="2" id="KW-1133">Transmembrane helix</keyword>
<organism evidence="3 4">
    <name type="scientific">Xanthomonas phage Mallos</name>
    <dbReference type="NCBI Taxonomy" id="2939131"/>
    <lineage>
        <taxon>Viruses</taxon>
        <taxon>Duplodnaviria</taxon>
        <taxon>Heunggongvirae</taxon>
        <taxon>Uroviricota</taxon>
        <taxon>Caudoviricetes</taxon>
        <taxon>Mesyanzhinovviridae</taxon>
        <taxon>Bradleyvirinae</taxon>
        <taxon>Mallosvirus</taxon>
        <taxon>Mallosvirus mallos</taxon>
    </lineage>
</organism>
<proteinExistence type="predicted"/>
<evidence type="ECO:0000256" key="2">
    <source>
        <dbReference type="SAM" id="Phobius"/>
    </source>
</evidence>
<sequence>MFAVSGFCMLVIGFILFKNLDTGPADTAMTMAFFTLGGIVGTYVFGATWEDVATKRILGPKGVRPAPGSPAATKAASATSAPVEDAP</sequence>
<keyword evidence="4" id="KW-1185">Reference proteome</keyword>
<keyword evidence="2" id="KW-0472">Membrane</keyword>
<evidence type="ECO:0000313" key="3">
    <source>
        <dbReference type="EMBL" id="URA07154.1"/>
    </source>
</evidence>
<evidence type="ECO:0000313" key="4">
    <source>
        <dbReference type="Proteomes" id="UP001056460"/>
    </source>
</evidence>
<evidence type="ECO:0000256" key="1">
    <source>
        <dbReference type="SAM" id="MobiDB-lite"/>
    </source>
</evidence>
<dbReference type="EMBL" id="ON189047">
    <property type="protein sequence ID" value="URA07154.1"/>
    <property type="molecule type" value="Genomic_DNA"/>
</dbReference>